<keyword evidence="4" id="KW-0479">Metal-binding</keyword>
<dbReference type="InterPro" id="IPR011047">
    <property type="entry name" value="Quinoprotein_ADH-like_sf"/>
</dbReference>
<dbReference type="GO" id="GO:0009289">
    <property type="term" value="C:pilus"/>
    <property type="evidence" value="ECO:0007669"/>
    <property type="project" value="UniProtKB-SubCell"/>
</dbReference>
<evidence type="ECO:0000256" key="5">
    <source>
        <dbReference type="ARBA" id="ARBA00022837"/>
    </source>
</evidence>
<evidence type="ECO:0000259" key="8">
    <source>
        <dbReference type="Pfam" id="PF05567"/>
    </source>
</evidence>
<proteinExistence type="inferred from homology"/>
<dbReference type="STRING" id="596154.Alide2_4412"/>
<dbReference type="Gene3D" id="2.40.128.630">
    <property type="match status" value="1"/>
</dbReference>
<evidence type="ECO:0000313" key="10">
    <source>
        <dbReference type="Proteomes" id="UP000007938"/>
    </source>
</evidence>
<evidence type="ECO:0000256" key="1">
    <source>
        <dbReference type="ARBA" id="ARBA00004561"/>
    </source>
</evidence>
<accession>F4G8J2</accession>
<keyword evidence="6" id="KW-0281">Fimbrium</keyword>
<organism evidence="9 10">
    <name type="scientific">Alicycliphilus denitrificans (strain DSM 14773 / CIP 107495 / K601)</name>
    <dbReference type="NCBI Taxonomy" id="596154"/>
    <lineage>
        <taxon>Bacteria</taxon>
        <taxon>Pseudomonadati</taxon>
        <taxon>Pseudomonadota</taxon>
        <taxon>Betaproteobacteria</taxon>
        <taxon>Burkholderiales</taxon>
        <taxon>Comamonadaceae</taxon>
        <taxon>Alicycliphilus</taxon>
    </lineage>
</organism>
<dbReference type="GO" id="GO:0046872">
    <property type="term" value="F:metal ion binding"/>
    <property type="evidence" value="ECO:0007669"/>
    <property type="project" value="UniProtKB-KW"/>
</dbReference>
<feature type="chain" id="PRO_5003308283" evidence="7">
    <location>
        <begin position="34"/>
        <end position="1186"/>
    </location>
</feature>
<dbReference type="eggNOG" id="COG3419">
    <property type="taxonomic scope" value="Bacteria"/>
</dbReference>
<keyword evidence="5" id="KW-0106">Calcium</keyword>
<dbReference type="AlphaFoldDB" id="F4G8J2"/>
<comment type="similarity">
    <text evidence="2">Belongs to the PilY1 family.</text>
</comment>
<dbReference type="Pfam" id="PF05567">
    <property type="entry name" value="T4P_PilY1"/>
    <property type="match status" value="1"/>
</dbReference>
<reference evidence="9 10" key="1">
    <citation type="journal article" date="2011" name="J. Bacteriol.">
        <title>Genome Sequences of Alicycliphilus denitrificans Strains BC and K601T.</title>
        <authorList>
            <person name="Oosterkamp M.J."/>
            <person name="Veuskens T."/>
            <person name="Plugge C.M."/>
            <person name="Langenhoff A.A."/>
            <person name="Gerritse J."/>
            <person name="van Berkel W.J."/>
            <person name="Pieper D.H."/>
            <person name="Junca H."/>
            <person name="Goodwin L.A."/>
            <person name="Daligault H.E."/>
            <person name="Bruce D.C."/>
            <person name="Detter J.C."/>
            <person name="Tapia R."/>
            <person name="Han C.S."/>
            <person name="Land M.L."/>
            <person name="Hauser L.J."/>
            <person name="Smidt H."/>
            <person name="Stams A.J."/>
        </authorList>
    </citation>
    <scope>NUCLEOTIDE SEQUENCE [LARGE SCALE GENOMIC DNA]</scope>
    <source>
        <strain evidence="10">DSM 14773 / CIP 107495 / K601</strain>
    </source>
</reference>
<evidence type="ECO:0000256" key="2">
    <source>
        <dbReference type="ARBA" id="ARBA00008387"/>
    </source>
</evidence>
<dbReference type="InterPro" id="IPR018391">
    <property type="entry name" value="PQQ_b-propeller_rpt"/>
</dbReference>
<dbReference type="SMART" id="SM00564">
    <property type="entry name" value="PQQ"/>
    <property type="match status" value="2"/>
</dbReference>
<dbReference type="HOGENOM" id="CLU_001890_1_1_4"/>
<sequence>MTAHPLQPMPRPIARAVRLLAAMAVAAASIAHAAQTQIADEPLITQAEFKPKPNLMVILDDSGSMGSDYMPDVANYATSRFGLYTPQCNGVAYDPSYSYTPPRKSDGTSYDPAVFTAALADGFDSTSTSVDLTGNSRTLTVTMDTAVGSSATTFTFRSNNTAALGAGSFPPGVKVKLTGGGSRVIEGTVDTWTYDAGTDKGTLKLKNITTASGTGTATAWTATFAGQFYFTYRGSEPKLGYTYDTSGTVQDNTFRNQCNLSRTSAWGTANGNVFEFNVITAESPEAIKTNYANWYSYYRTRQLLMRTAMGQALGPLGEDYRIGFMTINKRSKASGTGDAEFRPVIDFNAAHKADFYSSLYTSAASGSTPLRGALSTAGRYFAKNLSSQKTDPMQYACQRNFSLLTTDGYWNETFNGNGGLGAATIGNADGGAGAPYQDSHSNTLADVAYYYYATDLRNGTPGSAACTGAPVNGNPGQDVCANIVAPSGKDTATHQHMTTFTIGLGVIGNKAFTTDEAAIKNITWDEPVNNTITTVDDLWHASINGRGQHYSAQDAQQLSTAIQGIVTAIQDVTGAGSATATSTLDLVQGDGNIAFEASYTTGSWFGDVQARELDSHTAAVKAGDPKWSARAKLDAKSAASRKIYFKNGTALSEFTWDNLTTALKANFQDLCASPARLTQCATLSTGNKTTVNGGAELVAYLRGDRTKEATATNATAPLFRERKSVLGDIINSKPVHVGKPPFGYTDAGYAAFKTSQVNRKKVVYVGANDGMLHALDAATGEELWAYVPTAVMPNLYKLADVKYGSNTSQPHTYFVDGKTVQGDVYINGAWKTILVGGLNKGGRAYYALDVTDPDAPEALWEFTDDNLGLTYSDPVISKLADGTWTVAFGSGYNNVSPGDGKGRLFVVNAATGAVLRDIPTTAGSTATPSGMAKINVWVKSLSDNTAQRFYAGDLLGNLWRFDVDDLVAPKKGALLLARMQDASGNAQPITTEPKLREYDKQPIVAVATGRYLGRDDIDDTQVQSIAAIRDPLTATGWGVVRTSSAFKKVTIAKTGTTASGAAVTVDWATGGGWWADLPTGGERVAMPMEWDGARLLAATTLPDGNQCKSGGASWLYSFGLAGGATKGEQYSPDTLIVGFSVVTTDDGKPKIIVRTSGNKTDVKDGTGLGGGTTIKRARRVSWRELN</sequence>
<gene>
    <name evidence="9" type="ordered locus">Alide2_4412</name>
</gene>
<evidence type="ECO:0000256" key="3">
    <source>
        <dbReference type="ARBA" id="ARBA00022558"/>
    </source>
</evidence>
<dbReference type="SUPFAM" id="SSF50998">
    <property type="entry name" value="Quinoprotein alcohol dehydrogenase-like"/>
    <property type="match status" value="1"/>
</dbReference>
<feature type="signal peptide" evidence="7">
    <location>
        <begin position="1"/>
        <end position="33"/>
    </location>
</feature>
<evidence type="ECO:0000256" key="4">
    <source>
        <dbReference type="ARBA" id="ARBA00022723"/>
    </source>
</evidence>
<feature type="domain" description="PilY1 beta-propeller" evidence="8">
    <location>
        <begin position="726"/>
        <end position="1032"/>
    </location>
</feature>
<evidence type="ECO:0000313" key="9">
    <source>
        <dbReference type="EMBL" id="AEB86717.1"/>
    </source>
</evidence>
<name>F4G8J2_ALIDK</name>
<reference evidence="9 10" key="2">
    <citation type="submission" date="2011-04" db="EMBL/GenBank/DDBJ databases">
        <title>Complete sequence of chromosome of Alicycliphilus denitrificans K601.</title>
        <authorList>
            <consortium name="US DOE Joint Genome Institute"/>
            <person name="Lucas S."/>
            <person name="Han J."/>
            <person name="Lapidus A."/>
            <person name="Cheng J.-F."/>
            <person name="Goodwin L."/>
            <person name="Pitluck S."/>
            <person name="Peters L."/>
            <person name="Zeytun A."/>
            <person name="Detter J.C."/>
            <person name="Han C."/>
            <person name="Tapia R."/>
            <person name="Land M."/>
            <person name="Hauser L."/>
            <person name="Kyrpides N."/>
            <person name="Ivanova N."/>
            <person name="Mikhailova N."/>
            <person name="Pagani I."/>
            <person name="Oosterkamp M."/>
            <person name="Pieper D."/>
            <person name="van Berkel W."/>
            <person name="Langenhoff A."/>
            <person name="Smidt H."/>
            <person name="Stams A."/>
            <person name="Woyke T."/>
        </authorList>
    </citation>
    <scope>NUCLEOTIDE SEQUENCE [LARGE SCALE GENOMIC DNA]</scope>
    <source>
        <strain evidence="10">DSM 14773 / CIP 107495 / K601</strain>
    </source>
</reference>
<comment type="subcellular location">
    <subcellularLocation>
        <location evidence="1">Fimbrium</location>
    </subcellularLocation>
</comment>
<dbReference type="KEGG" id="adk:Alide2_4412"/>
<dbReference type="InterPro" id="IPR008707">
    <property type="entry name" value="B-propeller_PilY1"/>
</dbReference>
<evidence type="ECO:0000256" key="6">
    <source>
        <dbReference type="ARBA" id="ARBA00023263"/>
    </source>
</evidence>
<keyword evidence="3" id="KW-1029">Fimbrium biogenesis</keyword>
<dbReference type="Proteomes" id="UP000007938">
    <property type="component" value="Chromosome"/>
</dbReference>
<keyword evidence="7" id="KW-0732">Signal</keyword>
<dbReference type="EMBL" id="CP002657">
    <property type="protein sequence ID" value="AEB86717.1"/>
    <property type="molecule type" value="Genomic_DNA"/>
</dbReference>
<dbReference type="RefSeq" id="WP_013723170.1">
    <property type="nucleotide sequence ID" value="NC_015422.1"/>
</dbReference>
<protein>
    <submittedName>
        <fullName evidence="9">Pyrrolo-quinoline quinone repeat-containing protein</fullName>
    </submittedName>
</protein>
<evidence type="ECO:0000256" key="7">
    <source>
        <dbReference type="SAM" id="SignalP"/>
    </source>
</evidence>
<keyword evidence="10" id="KW-1185">Reference proteome</keyword>